<feature type="compositionally biased region" description="Basic and acidic residues" evidence="1">
    <location>
        <begin position="16"/>
        <end position="25"/>
    </location>
</feature>
<evidence type="ECO:0000313" key="4">
    <source>
        <dbReference type="Proteomes" id="UP001183585"/>
    </source>
</evidence>
<dbReference type="RefSeq" id="WP_274995321.1">
    <property type="nucleotide sequence ID" value="NZ_JAJQQP010000009.1"/>
</dbReference>
<dbReference type="EMBL" id="JAVDYE010000001">
    <property type="protein sequence ID" value="MDR7385388.1"/>
    <property type="molecule type" value="Genomic_DNA"/>
</dbReference>
<evidence type="ECO:0000256" key="2">
    <source>
        <dbReference type="SAM" id="Phobius"/>
    </source>
</evidence>
<evidence type="ECO:0000313" key="3">
    <source>
        <dbReference type="EMBL" id="MDR7385388.1"/>
    </source>
</evidence>
<sequence length="178" mass="18621">MTASHDASGPDGFSEPPRETDDTSDRQSAAGVTAALVLALWFAIVLVVVGVQVLLNQIFGTGLEVGALPGVWDWTLTIAAAVGTWALVSSRHPRVGPPAEPDGISGRQSAVGVTVVLVLALWVAIVLVLATVQILLDRIFGITIEVGSLPGVWNWLLTFGLVAGTWAFVRSRHPAIGP</sequence>
<keyword evidence="2" id="KW-0472">Membrane</keyword>
<feature type="transmembrane region" description="Helical" evidence="2">
    <location>
        <begin position="152"/>
        <end position="169"/>
    </location>
</feature>
<gene>
    <name evidence="3" type="ORF">J2S48_004903</name>
</gene>
<feature type="transmembrane region" description="Helical" evidence="2">
    <location>
        <begin position="109"/>
        <end position="132"/>
    </location>
</feature>
<dbReference type="Proteomes" id="UP001183585">
    <property type="component" value="Unassembled WGS sequence"/>
</dbReference>
<accession>A0ABU2CVM2</accession>
<keyword evidence="2" id="KW-1133">Transmembrane helix</keyword>
<keyword evidence="4" id="KW-1185">Reference proteome</keyword>
<organism evidence="3 4">
    <name type="scientific">Promicromonospora iranensis</name>
    <dbReference type="NCBI Taxonomy" id="1105144"/>
    <lineage>
        <taxon>Bacteria</taxon>
        <taxon>Bacillati</taxon>
        <taxon>Actinomycetota</taxon>
        <taxon>Actinomycetes</taxon>
        <taxon>Micrococcales</taxon>
        <taxon>Promicromonosporaceae</taxon>
        <taxon>Promicromonospora</taxon>
    </lineage>
</organism>
<feature type="region of interest" description="Disordered" evidence="1">
    <location>
        <begin position="1"/>
        <end position="26"/>
    </location>
</feature>
<keyword evidence="2" id="KW-0812">Transmembrane</keyword>
<reference evidence="3 4" key="1">
    <citation type="submission" date="2023-07" db="EMBL/GenBank/DDBJ databases">
        <title>Sequencing the genomes of 1000 actinobacteria strains.</title>
        <authorList>
            <person name="Klenk H.-P."/>
        </authorList>
    </citation>
    <scope>NUCLEOTIDE SEQUENCE [LARGE SCALE GENOMIC DNA]</scope>
    <source>
        <strain evidence="3 4">DSM 45554</strain>
    </source>
</reference>
<feature type="transmembrane region" description="Helical" evidence="2">
    <location>
        <begin position="34"/>
        <end position="59"/>
    </location>
</feature>
<proteinExistence type="predicted"/>
<name>A0ABU2CVM2_9MICO</name>
<protein>
    <submittedName>
        <fullName evidence="3">Membrane protein CcdC involved in cytochrome C biogenesis</fullName>
    </submittedName>
</protein>
<evidence type="ECO:0000256" key="1">
    <source>
        <dbReference type="SAM" id="MobiDB-lite"/>
    </source>
</evidence>
<feature type="transmembrane region" description="Helical" evidence="2">
    <location>
        <begin position="71"/>
        <end position="88"/>
    </location>
</feature>
<comment type="caution">
    <text evidence="3">The sequence shown here is derived from an EMBL/GenBank/DDBJ whole genome shotgun (WGS) entry which is preliminary data.</text>
</comment>